<feature type="compositionally biased region" description="Polar residues" evidence="1">
    <location>
        <begin position="793"/>
        <end position="806"/>
    </location>
</feature>
<feature type="compositionally biased region" description="Basic and acidic residues" evidence="1">
    <location>
        <begin position="1495"/>
        <end position="1507"/>
    </location>
</feature>
<feature type="region of interest" description="Disordered" evidence="1">
    <location>
        <begin position="33"/>
        <end position="174"/>
    </location>
</feature>
<feature type="compositionally biased region" description="Basic and acidic residues" evidence="1">
    <location>
        <begin position="160"/>
        <end position="174"/>
    </location>
</feature>
<feature type="transmembrane region" description="Helical" evidence="2">
    <location>
        <begin position="2089"/>
        <end position="2114"/>
    </location>
</feature>
<feature type="compositionally biased region" description="Basic and acidic residues" evidence="1">
    <location>
        <begin position="602"/>
        <end position="619"/>
    </location>
</feature>
<feature type="compositionally biased region" description="Basic residues" evidence="1">
    <location>
        <begin position="2955"/>
        <end position="2966"/>
    </location>
</feature>
<feature type="compositionally biased region" description="Basic and acidic residues" evidence="1">
    <location>
        <begin position="1399"/>
        <end position="1411"/>
    </location>
</feature>
<feature type="compositionally biased region" description="Polar residues" evidence="1">
    <location>
        <begin position="1605"/>
        <end position="1615"/>
    </location>
</feature>
<feature type="compositionally biased region" description="Basic and acidic residues" evidence="1">
    <location>
        <begin position="908"/>
        <end position="924"/>
    </location>
</feature>
<feature type="compositionally biased region" description="Pro residues" evidence="1">
    <location>
        <begin position="312"/>
        <end position="329"/>
    </location>
</feature>
<evidence type="ECO:0000313" key="4">
    <source>
        <dbReference type="Proteomes" id="UP001164286"/>
    </source>
</evidence>
<feature type="region of interest" description="Disordered" evidence="1">
    <location>
        <begin position="1117"/>
        <end position="1136"/>
    </location>
</feature>
<feature type="compositionally biased region" description="Basic and acidic residues" evidence="1">
    <location>
        <begin position="417"/>
        <end position="435"/>
    </location>
</feature>
<feature type="compositionally biased region" description="Low complexity" evidence="1">
    <location>
        <begin position="1616"/>
        <end position="1625"/>
    </location>
</feature>
<feature type="region of interest" description="Disordered" evidence="1">
    <location>
        <begin position="1694"/>
        <end position="1729"/>
    </location>
</feature>
<feature type="region of interest" description="Disordered" evidence="1">
    <location>
        <begin position="2496"/>
        <end position="2532"/>
    </location>
</feature>
<feature type="compositionally biased region" description="Low complexity" evidence="1">
    <location>
        <begin position="1389"/>
        <end position="1398"/>
    </location>
</feature>
<feature type="compositionally biased region" description="Basic and acidic residues" evidence="1">
    <location>
        <begin position="2321"/>
        <end position="2336"/>
    </location>
</feature>
<proteinExistence type="predicted"/>
<evidence type="ECO:0000256" key="2">
    <source>
        <dbReference type="SAM" id="Phobius"/>
    </source>
</evidence>
<feature type="compositionally biased region" description="Polar residues" evidence="1">
    <location>
        <begin position="2297"/>
        <end position="2309"/>
    </location>
</feature>
<feature type="compositionally biased region" description="Polar residues" evidence="1">
    <location>
        <begin position="384"/>
        <end position="393"/>
    </location>
</feature>
<feature type="transmembrane region" description="Helical" evidence="2">
    <location>
        <begin position="1839"/>
        <end position="1862"/>
    </location>
</feature>
<accession>A0AA38LS53</accession>
<gene>
    <name evidence="3" type="ORF">MKK02DRAFT_29019</name>
</gene>
<keyword evidence="2" id="KW-0812">Transmembrane</keyword>
<feature type="compositionally biased region" description="Polar residues" evidence="1">
    <location>
        <begin position="2466"/>
        <end position="2480"/>
    </location>
</feature>
<feature type="compositionally biased region" description="Low complexity" evidence="1">
    <location>
        <begin position="2311"/>
        <end position="2320"/>
    </location>
</feature>
<feature type="compositionally biased region" description="Polar residues" evidence="1">
    <location>
        <begin position="205"/>
        <end position="216"/>
    </location>
</feature>
<keyword evidence="2" id="KW-0472">Membrane</keyword>
<organism evidence="3 4">
    <name type="scientific">Dioszegia hungarica</name>
    <dbReference type="NCBI Taxonomy" id="4972"/>
    <lineage>
        <taxon>Eukaryota</taxon>
        <taxon>Fungi</taxon>
        <taxon>Dikarya</taxon>
        <taxon>Basidiomycota</taxon>
        <taxon>Agaricomycotina</taxon>
        <taxon>Tremellomycetes</taxon>
        <taxon>Tremellales</taxon>
        <taxon>Bulleribasidiaceae</taxon>
        <taxon>Dioszegia</taxon>
    </lineage>
</organism>
<feature type="compositionally biased region" description="Polar residues" evidence="1">
    <location>
        <begin position="272"/>
        <end position="282"/>
    </location>
</feature>
<feature type="compositionally biased region" description="Gly residues" evidence="1">
    <location>
        <begin position="90"/>
        <end position="99"/>
    </location>
</feature>
<feature type="region of interest" description="Disordered" evidence="1">
    <location>
        <begin position="1495"/>
        <end position="1625"/>
    </location>
</feature>
<feature type="transmembrane region" description="Helical" evidence="2">
    <location>
        <begin position="2048"/>
        <end position="2069"/>
    </location>
</feature>
<feature type="transmembrane region" description="Helical" evidence="2">
    <location>
        <begin position="1934"/>
        <end position="1955"/>
    </location>
</feature>
<dbReference type="GeneID" id="77726894"/>
<keyword evidence="4" id="KW-1185">Reference proteome</keyword>
<feature type="compositionally biased region" description="Polar residues" evidence="1">
    <location>
        <begin position="403"/>
        <end position="416"/>
    </location>
</feature>
<feature type="region of interest" description="Disordered" evidence="1">
    <location>
        <begin position="2917"/>
        <end position="3019"/>
    </location>
</feature>
<evidence type="ECO:0000256" key="1">
    <source>
        <dbReference type="SAM" id="MobiDB-lite"/>
    </source>
</evidence>
<feature type="transmembrane region" description="Helical" evidence="2">
    <location>
        <begin position="1993"/>
        <end position="2013"/>
    </location>
</feature>
<dbReference type="Proteomes" id="UP001164286">
    <property type="component" value="Unassembled WGS sequence"/>
</dbReference>
<feature type="compositionally biased region" description="Basic and acidic residues" evidence="1">
    <location>
        <begin position="1327"/>
        <end position="1342"/>
    </location>
</feature>
<feature type="region of interest" description="Disordered" evidence="1">
    <location>
        <begin position="383"/>
        <end position="1010"/>
    </location>
</feature>
<feature type="region of interest" description="Disordered" evidence="1">
    <location>
        <begin position="1225"/>
        <end position="1411"/>
    </location>
</feature>
<feature type="compositionally biased region" description="Basic and acidic residues" evidence="1">
    <location>
        <begin position="1694"/>
        <end position="1705"/>
    </location>
</feature>
<evidence type="ECO:0000313" key="3">
    <source>
        <dbReference type="EMBL" id="KAI9633118.1"/>
    </source>
</evidence>
<keyword evidence="2" id="KW-1133">Transmembrane helix</keyword>
<feature type="compositionally biased region" description="Polar residues" evidence="1">
    <location>
        <begin position="251"/>
        <end position="262"/>
    </location>
</feature>
<feature type="compositionally biased region" description="Basic residues" evidence="1">
    <location>
        <begin position="620"/>
        <end position="629"/>
    </location>
</feature>
<feature type="region of interest" description="Disordered" evidence="1">
    <location>
        <begin position="2263"/>
        <end position="2480"/>
    </location>
</feature>
<feature type="compositionally biased region" description="Basic residues" evidence="1">
    <location>
        <begin position="2917"/>
        <end position="2928"/>
    </location>
</feature>
<feature type="compositionally biased region" description="Basic and acidic residues" evidence="1">
    <location>
        <begin position="1375"/>
        <end position="1385"/>
    </location>
</feature>
<feature type="compositionally biased region" description="Basic and acidic residues" evidence="1">
    <location>
        <begin position="931"/>
        <end position="947"/>
    </location>
</feature>
<reference evidence="3" key="1">
    <citation type="journal article" date="2022" name="G3 (Bethesda)">
        <title>High quality genome of the basidiomycete yeast Dioszegia hungarica PDD-24b-2 isolated from cloud water.</title>
        <authorList>
            <person name="Jarrige D."/>
            <person name="Haridas S."/>
            <person name="Bleykasten-Grosshans C."/>
            <person name="Joly M."/>
            <person name="Nadalig T."/>
            <person name="Sancelme M."/>
            <person name="Vuilleumier S."/>
            <person name="Grigoriev I.V."/>
            <person name="Amato P."/>
            <person name="Bringel F."/>
        </authorList>
    </citation>
    <scope>NUCLEOTIDE SEQUENCE</scope>
    <source>
        <strain evidence="3">PDD-24b-2</strain>
    </source>
</reference>
<feature type="compositionally biased region" description="Pro residues" evidence="1">
    <location>
        <begin position="285"/>
        <end position="303"/>
    </location>
</feature>
<feature type="compositionally biased region" description="Low complexity" evidence="1">
    <location>
        <begin position="467"/>
        <end position="477"/>
    </location>
</feature>
<feature type="compositionally biased region" description="Low complexity" evidence="1">
    <location>
        <begin position="2996"/>
        <end position="3010"/>
    </location>
</feature>
<feature type="compositionally biased region" description="Polar residues" evidence="1">
    <location>
        <begin position="983"/>
        <end position="993"/>
    </location>
</feature>
<feature type="compositionally biased region" description="Basic and acidic residues" evidence="1">
    <location>
        <begin position="1536"/>
        <end position="1550"/>
    </location>
</feature>
<dbReference type="EMBL" id="JAKWFO010000011">
    <property type="protein sequence ID" value="KAI9633118.1"/>
    <property type="molecule type" value="Genomic_DNA"/>
</dbReference>
<feature type="compositionally biased region" description="Basic and acidic residues" evidence="1">
    <location>
        <begin position="530"/>
        <end position="541"/>
    </location>
</feature>
<dbReference type="RefSeq" id="XP_052942895.1">
    <property type="nucleotide sequence ID" value="XM_053087689.1"/>
</dbReference>
<feature type="compositionally biased region" description="Basic and acidic residues" evidence="1">
    <location>
        <begin position="1576"/>
        <end position="1585"/>
    </location>
</feature>
<feature type="compositionally biased region" description="Basic and acidic residues" evidence="1">
    <location>
        <begin position="667"/>
        <end position="697"/>
    </location>
</feature>
<feature type="compositionally biased region" description="Polar residues" evidence="1">
    <location>
        <begin position="1248"/>
        <end position="1257"/>
    </location>
</feature>
<feature type="non-terminal residue" evidence="3">
    <location>
        <position position="1"/>
    </location>
</feature>
<feature type="region of interest" description="Disordered" evidence="1">
    <location>
        <begin position="205"/>
        <end position="357"/>
    </location>
</feature>
<feature type="compositionally biased region" description="Basic and acidic residues" evidence="1">
    <location>
        <begin position="1225"/>
        <end position="1247"/>
    </location>
</feature>
<comment type="caution">
    <text evidence="3">The sequence shown here is derived from an EMBL/GenBank/DDBJ whole genome shotgun (WGS) entry which is preliminary data.</text>
</comment>
<protein>
    <submittedName>
        <fullName evidence="3">Uncharacterized protein</fullName>
    </submittedName>
</protein>
<feature type="transmembrane region" description="Helical" evidence="2">
    <location>
        <begin position="2224"/>
        <end position="2246"/>
    </location>
</feature>
<feature type="compositionally biased region" description="Polar residues" evidence="1">
    <location>
        <begin position="1520"/>
        <end position="1535"/>
    </location>
</feature>
<sequence length="3019" mass="324843">MLSANSAFWEAVTLAGLVLGLLFVSTVHLKDWWSDSPNKKSRSSSDAQGADPVQETEPAADDETDKSAEEKAEKRRRRRQAKKDAEQQCGGPGRGGGAGPPTPLDLRRTANPANPVRGEAKNRVGFPDAAGNELPGGGSGGETPATTPGSNTPSPGGRAHWKDEGWPGKGIGKDKQYLTQEFELKDGSKAIVKTEMMKDVKTRLIEQTVQDGQGTDTEPPLVRPALDTKVPEVIVPNLSGRRQAPPFPDQRSPTDIQLPNSLETKDGENKDTTPSPVPQSELSPIPLPPPPGDPNPPRHPIPPVEDKAAPRPVAPPHPGTPPHCPPQPSGEPGSDTESGRQALLARTAPDPDKPLIVRRSVLEYPPGSDKRFSGLNGVLDKLQTDSLARQAQQRHGDAGRAASKQNTVQNGHSAKTTARESKNEWKTTPDGEPKVPKGTRPAETGQSVDAKSAPRKPNNPDSERSESGSMSASSTSERSPRTMSEDENGLAKSDKKKPSGALKKVTKSTRDRLDDGSSEEVATTRTSQRGRRDQQGTKNEAEGADSSSRETGSAHESNDGGSASKRKRKEKKKDKGAPSDDGEAPNAKPSRKAGGAKGQGMRSDKSIRGRNREDKEKKGTRGRKGRKASAKGVENFDGSSWESDGDEDEDQDSPRAHGRPPPTSGERSARQDTSRRPGRDEDHTGTERFAYVDDDRPMGGPHRAPPGRSHDASDRSGAQTRAPGGDRPTFGDIRSVRDREEGPWEPTRLGRKKTAGDASAEGFVPRLRSRNGDGFNAGASIERHDTLQDRAASASTRNTQKRQNIVDTAGGNEAVPPGQRLGTKSRMEGPLPGDVGTAAGIAADVRKKRSAKATDDAGAAKAEGPVVEAPGSERPPGPEVSVATTPRGEEQESEVTHNTLRAARTARALREEKERETEDARVADDLAAAEAAKKGLDAVDPQEKDEAGPGARNYREAVVQITPASKTALSPGHSPRRDEPMSPKTSLGRSNQTVPPVFPPKPPASVASGRAVFGRQEKSTMKKMGDTEKCIVQLNPHQVPPRSQNHGFAREKDDFGKILGDYVEQTRGNPDSGALIKAWKDFRANSDDAYKSSKYADDDEKAVADRVAEDARLMRAHREERENGLTSPVEHQEKVNRMSDEAYNKAVDRNIVMLSQFSAQDAIAAAKEEYGDVYDRGKPFSKVIDGHEEWRQEDVDSLDIARAVLRHFKRKRADVAQGAKRLEAKRAEKIDEVPADLPRAEKAKGSEHQVSVPSNRSARLAPQATAGSDQRIPPIPPLEWDTVVPRKRKDKTGKIVTGGEEGIDNAASEAGDRDPSVHTAGSTDKSGVGEETARSGAHDKGGLDGATRVTKSPANGGKASLNPQNTHHQSRLSRRRDSQKIHERPVWNTTSSVDPTSDTPRREGEDRKDYITRRIDATISGYRSLDLEDALEIAKQEQRDAWEAGVRQFGDGDDAEWSEAAEDRQQIAVNVRGYFEGLVEGSTWWSAKRAREWRERRQQEIVKEKGHNVGNRLSPVNHPPVNTVSGTGKRSSSRSPEQERHQRSDMEHEAGVSGQGSTQGEADQIAACDGDEESRIEERRAELRSKTSRRGVLGEDPAPPVKRSSAISGLDSGTRQSLLSSQKTSLSEGEIEEAVAERMKWLTEDESWSFREASKIAAEEHRAALEKAFIHGKPTGQPWTDRLAIASRVHESIGTRQLERRRKEAAATGSAKSVPGQQRREGVSTHINQPRTFRNVKRSPGKKIEVKEQIVSQHTGNNLFLQSLYCIGRIVADAPVASLFCAASSVAIITSTIQIHNFRILLSESGDIVRREELPTGSAILESWVSKVPGVVENGPDGAFWLLNLWIILGIPFIAASCATAISVADGPQYPGGYAGRMRAVGRRLGRIVRAGWALPKLLTSCLTTGGEATLMGSHPRGTLGALRRGGWRTVLKLALVLMTATVTCLIGFMVVRAATLASDTPLTPLSPEETRISVDGLTEVASSLSPNTGFGLIHVFLIIAIPSIVYAIYSLLDPEREEVVRTGAVRTSCWKHMSKFPRRIHRAVPGWIWRIFFVNAILVPVITVACFFEEVLTQTTSIFGVISGGDAITGANIFFGVMTLPAGWAVYTLWDLVMDLWAWIKRAYILINGMTREAAALAAVAARMYSAGLARPRHVQTGIPCWASTALVIGQSCRIARTPIMFSLYNSVSKDEDSRERVQDWLEQRVADTYINMVTANSAFWEATTLVAIALGVLVISTVHLNGWWPKWPGSSAAATRAAASALADSETLEAEKRRRKRSGTNEPGTPGAGGANPDRSGSNHGSGNESDMSGRSGSGSTRGSERGERETPRSDGSEAGRGGSQGRLNGNRDSSDGEQDTSDSEGGGRSNKVGGAEATTQQITEEIPLSDGSTVNLVLNVKDNEKVRFIKKRASGSHAGSPPPRRWHDDSSEEDEGPAVGGGGAPGVSGVQPPAATGPSSRAPPTPSEGQTGKQHGGNQVVSLVSSGPRREDFLLPEEASYIPTRPLHTARSELPTTPGGKQVASHLSPGPLREPFMMPSDAPFGATRPLTNKRSEIPLSVHVLAAGLPPIPGPHRSFEHLPAFDSTIRDFPAGQRTRMLQGTADAASISSASPQGSFLIQGDHPVTRDRLLDLSDPSVAAPLHVRQVGILPISGDPRAWVHSDTPHMAWKGLQSEPEAGRALASLDVRAAVPISPEVLAEAQRHSYVGLDAHVEGGKLLHTVPERVPVSPIKVAFRDRLKQLLPRRTGMKVPTPLVLSTQDEYVVPIAQSADAEGVTAARKKVREPIRGVVSLIPQTAELIAVRAKRRTGKKVGKGLEVGQDPEYAVVETMAMSAKARAKLENRGQEKAEVAPRTAKVGKEKAKEKAGAQIKAQAAVREGRELLVGTEKAEVSPTGVVVSASASEALSGVASKNKTKLKTKKKNKGKTVLKALGSASEAVSGLDTKSSRIDGNKLSRKNKKKKKSKAQTGSSEDVGEEQTVKSQRNDKVLEEESSGESVASEISAVTGRSKSSKKLRSK</sequence>
<name>A0AA38LS53_9TREE</name>